<keyword evidence="1" id="KW-0812">Transmembrane</keyword>
<organism evidence="2 3">
    <name type="scientific">Amycolatopsis camponoti</name>
    <dbReference type="NCBI Taxonomy" id="2606593"/>
    <lineage>
        <taxon>Bacteria</taxon>
        <taxon>Bacillati</taxon>
        <taxon>Actinomycetota</taxon>
        <taxon>Actinomycetes</taxon>
        <taxon>Pseudonocardiales</taxon>
        <taxon>Pseudonocardiaceae</taxon>
        <taxon>Amycolatopsis</taxon>
    </lineage>
</organism>
<dbReference type="RefSeq" id="WP_155542590.1">
    <property type="nucleotide sequence ID" value="NZ_CABVGP010000001.1"/>
</dbReference>
<evidence type="ECO:0000313" key="2">
    <source>
        <dbReference type="EMBL" id="VVJ17412.1"/>
    </source>
</evidence>
<sequence length="349" mass="36104">MDIENLIKDTFTAHEPDAPDSDQVLAATRERLDRRRAVVSRPLAAAGVVLLVLAAVAVVALNRPARDSQVATGAGPTGGSAAVAAPAKPAIAELAMPYSLGWLPPGKADYLARRINIGGSAAHPDKPVYGGEYMLTVTSGPQVLLVDVQEMRMMPVGQAAFKSGPGRPVTIGGRAGVESSHSGGPGGYEVYLTHPDGGSLYVNVAAEPGSTASAQQLTDAGRRVAENVTFPGKATVTPAFGLGKLPDGLRMCTFDVEKGGPSGPSGSRTSYSVGTCATLPPVQVRSDEPGRVRGTAGQPVQGHETRYVDEHGYRTLWILKAVHDAPIAVAGPGAQAELYAIADHLVLPR</sequence>
<dbReference type="EMBL" id="CABVGP010000001">
    <property type="protein sequence ID" value="VVJ17412.1"/>
    <property type="molecule type" value="Genomic_DNA"/>
</dbReference>
<evidence type="ECO:0000256" key="1">
    <source>
        <dbReference type="SAM" id="Phobius"/>
    </source>
</evidence>
<dbReference type="AlphaFoldDB" id="A0A6I8LKF5"/>
<keyword evidence="1" id="KW-1133">Transmembrane helix</keyword>
<protein>
    <submittedName>
        <fullName evidence="2">Uncharacterized protein</fullName>
    </submittedName>
</protein>
<keyword evidence="1" id="KW-0472">Membrane</keyword>
<evidence type="ECO:0000313" key="3">
    <source>
        <dbReference type="Proteomes" id="UP000399805"/>
    </source>
</evidence>
<proteinExistence type="predicted"/>
<keyword evidence="3" id="KW-1185">Reference proteome</keyword>
<feature type="transmembrane region" description="Helical" evidence="1">
    <location>
        <begin position="38"/>
        <end position="61"/>
    </location>
</feature>
<name>A0A6I8LKF5_9PSEU</name>
<gene>
    <name evidence="2" type="ORF">AA23TX_02433</name>
</gene>
<reference evidence="2 3" key="1">
    <citation type="submission" date="2019-09" db="EMBL/GenBank/DDBJ databases">
        <authorList>
            <person name="Leyn A S."/>
        </authorList>
    </citation>
    <scope>NUCLEOTIDE SEQUENCE [LARGE SCALE GENOMIC DNA]</scope>
    <source>
        <strain evidence="2">AA231_1</strain>
    </source>
</reference>
<accession>A0A6I8LKF5</accession>
<dbReference type="Proteomes" id="UP000399805">
    <property type="component" value="Unassembled WGS sequence"/>
</dbReference>